<dbReference type="EMBL" id="CP036349">
    <property type="protein sequence ID" value="QDV73861.1"/>
    <property type="molecule type" value="Genomic_DNA"/>
</dbReference>
<dbReference type="AlphaFoldDB" id="A0A518K7U5"/>
<sequence length="260" mass="28507">MQFHQNVKGGYVRGERYRVESGEQGQPVLAPLRGGPKKPLPHGAPERFEVYREERLGLAVGDRVRFCLGGTALDGKRRISNGRIDEVAGFDRAGNVRLKSGLVVAKDYGHLDYGFVITSQTAQGKDAPKAIAAMGAQSLPAINAKQLYVTASRGKEDVTLYVDDKAAVRRAIHSAGRQLSATEMVKEQRASPQQAPSRQAHPRRPAPKTIGHATWREAVIDRARQWWRRRGSSVVRGAAKRAGFRPPATGHQPTPQLGRI</sequence>
<protein>
    <submittedName>
        <fullName evidence="2">Uncharacterized protein</fullName>
    </submittedName>
</protein>
<name>A0A518K7U5_9BACT</name>
<gene>
    <name evidence="2" type="ORF">Spa11_20600</name>
</gene>
<dbReference type="RefSeq" id="WP_145111579.1">
    <property type="nucleotide sequence ID" value="NZ_CP036349.1"/>
</dbReference>
<accession>A0A518K7U5</accession>
<dbReference type="Gene3D" id="3.40.50.300">
    <property type="entry name" value="P-loop containing nucleotide triphosphate hydrolases"/>
    <property type="match status" value="1"/>
</dbReference>
<feature type="region of interest" description="Disordered" evidence="1">
    <location>
        <begin position="240"/>
        <end position="260"/>
    </location>
</feature>
<evidence type="ECO:0000313" key="2">
    <source>
        <dbReference type="EMBL" id="QDV73861.1"/>
    </source>
</evidence>
<dbReference type="InterPro" id="IPR027417">
    <property type="entry name" value="P-loop_NTPase"/>
</dbReference>
<organism evidence="2 3">
    <name type="scientific">Botrimarina mediterranea</name>
    <dbReference type="NCBI Taxonomy" id="2528022"/>
    <lineage>
        <taxon>Bacteria</taxon>
        <taxon>Pseudomonadati</taxon>
        <taxon>Planctomycetota</taxon>
        <taxon>Planctomycetia</taxon>
        <taxon>Pirellulales</taxon>
        <taxon>Lacipirellulaceae</taxon>
        <taxon>Botrimarina</taxon>
    </lineage>
</organism>
<dbReference type="SUPFAM" id="SSF52540">
    <property type="entry name" value="P-loop containing nucleoside triphosphate hydrolases"/>
    <property type="match status" value="1"/>
</dbReference>
<dbReference type="KEGG" id="bmei:Spa11_20600"/>
<evidence type="ECO:0000313" key="3">
    <source>
        <dbReference type="Proteomes" id="UP000316426"/>
    </source>
</evidence>
<evidence type="ECO:0000256" key="1">
    <source>
        <dbReference type="SAM" id="MobiDB-lite"/>
    </source>
</evidence>
<feature type="region of interest" description="Disordered" evidence="1">
    <location>
        <begin position="181"/>
        <end position="212"/>
    </location>
</feature>
<proteinExistence type="predicted"/>
<keyword evidence="3" id="KW-1185">Reference proteome</keyword>
<dbReference type="Proteomes" id="UP000316426">
    <property type="component" value="Chromosome"/>
</dbReference>
<feature type="compositionally biased region" description="Polar residues" evidence="1">
    <location>
        <begin position="251"/>
        <end position="260"/>
    </location>
</feature>
<feature type="region of interest" description="Disordered" evidence="1">
    <location>
        <begin position="19"/>
        <end position="44"/>
    </location>
</feature>
<reference evidence="2 3" key="1">
    <citation type="submission" date="2019-02" db="EMBL/GenBank/DDBJ databases">
        <title>Deep-cultivation of Planctomycetes and their phenomic and genomic characterization uncovers novel biology.</title>
        <authorList>
            <person name="Wiegand S."/>
            <person name="Jogler M."/>
            <person name="Boedeker C."/>
            <person name="Pinto D."/>
            <person name="Vollmers J."/>
            <person name="Rivas-Marin E."/>
            <person name="Kohn T."/>
            <person name="Peeters S.H."/>
            <person name="Heuer A."/>
            <person name="Rast P."/>
            <person name="Oberbeckmann S."/>
            <person name="Bunk B."/>
            <person name="Jeske O."/>
            <person name="Meyerdierks A."/>
            <person name="Storesund J.E."/>
            <person name="Kallscheuer N."/>
            <person name="Luecker S."/>
            <person name="Lage O.M."/>
            <person name="Pohl T."/>
            <person name="Merkel B.J."/>
            <person name="Hornburger P."/>
            <person name="Mueller R.-W."/>
            <person name="Bruemmer F."/>
            <person name="Labrenz M."/>
            <person name="Spormann A.M."/>
            <person name="Op den Camp H."/>
            <person name="Overmann J."/>
            <person name="Amann R."/>
            <person name="Jetten M.S.M."/>
            <person name="Mascher T."/>
            <person name="Medema M.H."/>
            <person name="Devos D.P."/>
            <person name="Kaster A.-K."/>
            <person name="Ovreas L."/>
            <person name="Rohde M."/>
            <person name="Galperin M.Y."/>
            <person name="Jogler C."/>
        </authorList>
    </citation>
    <scope>NUCLEOTIDE SEQUENCE [LARGE SCALE GENOMIC DNA]</scope>
    <source>
        <strain evidence="2 3">Spa11</strain>
    </source>
</reference>